<gene>
    <name evidence="3" type="ORF">Ahu01nite_019830</name>
</gene>
<comment type="caution">
    <text evidence="3">The sequence shown here is derived from an EMBL/GenBank/DDBJ whole genome shotgun (WGS) entry which is preliminary data.</text>
</comment>
<keyword evidence="4" id="KW-1185">Reference proteome</keyword>
<keyword evidence="1" id="KW-0723">Serine/threonine-protein kinase</keyword>
<dbReference type="Gene3D" id="3.30.565.10">
    <property type="entry name" value="Histidine kinase-like ATPase, C-terminal domain"/>
    <property type="match status" value="1"/>
</dbReference>
<keyword evidence="1" id="KW-0418">Kinase</keyword>
<dbReference type="EMBL" id="BOMN01000023">
    <property type="protein sequence ID" value="GIE18881.1"/>
    <property type="molecule type" value="Genomic_DNA"/>
</dbReference>
<sequence>MVRELDPGLQGEDLTDLLVAVSETVTNAMKHGRPPVRVRAWTAPGRMVVTVTDARDGPADPLIGLMPAGSDEVGGRGLWIAHQACAHVSTARDAEGWTIRMIAGSPAG</sequence>
<name>A0ABQ3ZJX6_9ACTN</name>
<evidence type="ECO:0000259" key="2">
    <source>
        <dbReference type="Pfam" id="PF13581"/>
    </source>
</evidence>
<feature type="domain" description="Histidine kinase/HSP90-like ATPase" evidence="2">
    <location>
        <begin position="8"/>
        <end position="102"/>
    </location>
</feature>
<evidence type="ECO:0000313" key="4">
    <source>
        <dbReference type="Proteomes" id="UP000603200"/>
    </source>
</evidence>
<dbReference type="Pfam" id="PF13581">
    <property type="entry name" value="HATPase_c_2"/>
    <property type="match status" value="1"/>
</dbReference>
<dbReference type="InterPro" id="IPR003594">
    <property type="entry name" value="HATPase_dom"/>
</dbReference>
<reference evidence="3 4" key="1">
    <citation type="submission" date="2021-01" db="EMBL/GenBank/DDBJ databases">
        <title>Whole genome shotgun sequence of Actinoplanes humidus NBRC 14915.</title>
        <authorList>
            <person name="Komaki H."/>
            <person name="Tamura T."/>
        </authorList>
    </citation>
    <scope>NUCLEOTIDE SEQUENCE [LARGE SCALE GENOMIC DNA]</scope>
    <source>
        <strain evidence="3 4">NBRC 14915</strain>
    </source>
</reference>
<dbReference type="SUPFAM" id="SSF55874">
    <property type="entry name" value="ATPase domain of HSP90 chaperone/DNA topoisomerase II/histidine kinase"/>
    <property type="match status" value="1"/>
</dbReference>
<organism evidence="3 4">
    <name type="scientific">Winogradskya humida</name>
    <dbReference type="NCBI Taxonomy" id="113566"/>
    <lineage>
        <taxon>Bacteria</taxon>
        <taxon>Bacillati</taxon>
        <taxon>Actinomycetota</taxon>
        <taxon>Actinomycetes</taxon>
        <taxon>Micromonosporales</taxon>
        <taxon>Micromonosporaceae</taxon>
        <taxon>Winogradskya</taxon>
    </lineage>
</organism>
<dbReference type="InterPro" id="IPR036890">
    <property type="entry name" value="HATPase_C_sf"/>
</dbReference>
<dbReference type="Proteomes" id="UP000603200">
    <property type="component" value="Unassembled WGS sequence"/>
</dbReference>
<dbReference type="PANTHER" id="PTHR35526:SF3">
    <property type="entry name" value="ANTI-SIGMA-F FACTOR RSBW"/>
    <property type="match status" value="1"/>
</dbReference>
<keyword evidence="1" id="KW-0808">Transferase</keyword>
<evidence type="ECO:0000256" key="1">
    <source>
        <dbReference type="ARBA" id="ARBA00022527"/>
    </source>
</evidence>
<evidence type="ECO:0000313" key="3">
    <source>
        <dbReference type="EMBL" id="GIE18881.1"/>
    </source>
</evidence>
<dbReference type="PANTHER" id="PTHR35526">
    <property type="entry name" value="ANTI-SIGMA-F FACTOR RSBW-RELATED"/>
    <property type="match status" value="1"/>
</dbReference>
<proteinExistence type="predicted"/>
<dbReference type="RefSeq" id="WP_203836129.1">
    <property type="nucleotide sequence ID" value="NZ_BAAATV010000003.1"/>
</dbReference>
<accession>A0ABQ3ZJX6</accession>
<dbReference type="CDD" id="cd16936">
    <property type="entry name" value="HATPase_RsbW-like"/>
    <property type="match status" value="1"/>
</dbReference>
<protein>
    <recommendedName>
        <fullName evidence="2">Histidine kinase/HSP90-like ATPase domain-containing protein</fullName>
    </recommendedName>
</protein>
<dbReference type="InterPro" id="IPR050267">
    <property type="entry name" value="Anti-sigma-factor_SerPK"/>
</dbReference>